<evidence type="ECO:0000313" key="3">
    <source>
        <dbReference type="EMBL" id="ELQ64728.1"/>
    </source>
</evidence>
<proteinExistence type="predicted"/>
<evidence type="ECO:0000256" key="1">
    <source>
        <dbReference type="SAM" id="MobiDB-lite"/>
    </source>
</evidence>
<feature type="domain" description="PD-(D/E)XK nuclease-like" evidence="2">
    <location>
        <begin position="237"/>
        <end position="473"/>
    </location>
</feature>
<dbReference type="InterPro" id="IPR046797">
    <property type="entry name" value="PDDEXK_12"/>
</dbReference>
<dbReference type="AlphaFoldDB" id="L7J9C1"/>
<protein>
    <recommendedName>
        <fullName evidence="2">PD-(D/E)XK nuclease-like domain-containing protein</fullName>
    </recommendedName>
</protein>
<feature type="region of interest" description="Disordered" evidence="1">
    <location>
        <begin position="95"/>
        <end position="173"/>
    </location>
</feature>
<gene>
    <name evidence="3" type="ORF">OOW_P131scaffold00571g3</name>
</gene>
<dbReference type="Pfam" id="PF20516">
    <property type="entry name" value="PDDEXK_12"/>
    <property type="match status" value="1"/>
</dbReference>
<feature type="compositionally biased region" description="Low complexity" evidence="1">
    <location>
        <begin position="136"/>
        <end position="151"/>
    </location>
</feature>
<organism>
    <name type="scientific">Pyricularia oryzae (strain P131)</name>
    <name type="common">Rice blast fungus</name>
    <name type="synonym">Magnaporthe oryzae</name>
    <dbReference type="NCBI Taxonomy" id="1143193"/>
    <lineage>
        <taxon>Eukaryota</taxon>
        <taxon>Fungi</taxon>
        <taxon>Dikarya</taxon>
        <taxon>Ascomycota</taxon>
        <taxon>Pezizomycotina</taxon>
        <taxon>Sordariomycetes</taxon>
        <taxon>Sordariomycetidae</taxon>
        <taxon>Magnaporthales</taxon>
        <taxon>Pyriculariaceae</taxon>
        <taxon>Pyricularia</taxon>
    </lineage>
</organism>
<feature type="compositionally biased region" description="Polar residues" evidence="1">
    <location>
        <begin position="152"/>
        <end position="163"/>
    </location>
</feature>
<name>L7J9C1_PYRO1</name>
<evidence type="ECO:0000259" key="2">
    <source>
        <dbReference type="Pfam" id="PF20516"/>
    </source>
</evidence>
<dbReference type="EMBL" id="JH794680">
    <property type="protein sequence ID" value="ELQ64728.1"/>
    <property type="molecule type" value="Genomic_DNA"/>
</dbReference>
<sequence length="511" mass="56486">MHQFSHKHLPRPPSRLTAPLLPLPSDCNYAPTSACCINKALHSRHAAIAVLSDKRTSIALLPSHIDFAMQRQPSPPDLRFSSLRDKIHTWLDSTGLDIKYNPSPNTKKRAFDSDMPTPPGTSRSESPSKRQRTDGAASLSNQSLQSAQSSSFPPTSQSNASTSRRPRSPKKTADRLFGKVFNANASLGNQPETLLPPDMLSLYGNIVDIHDNTTPIYPLGAKKQIQTLIRNTLDDRFIPDPGFEQQDDKKKLDAAIELDDLQAIQKTAERCARYLSHEATWNSDVHARILRRAAAPYSGITAVGATTAGIQLEWRSGIAADDASSGSKMVDYLLIIDDSDIALGHAVRKHTRMVNHTSVDDFLEQPIGISIETKVSQTLSNQERLQLGNWSASLLYRWSQLPSLCTDSCRKPNDHVAPPMVKALPIVLVTGHFWEVYFFCDEGDNYQMYGPIDLGNTRSLKETYKLLASLRVLTIEELGLNAHNTALKKCSLVHHYSCARSVNGKAASFQA</sequence>
<reference evidence="3" key="1">
    <citation type="journal article" date="2012" name="PLoS Genet.">
        <title>Comparative analysis of the genomes of two field isolates of the rice blast fungus Magnaporthe oryzae.</title>
        <authorList>
            <person name="Xue M."/>
            <person name="Yang J."/>
            <person name="Li Z."/>
            <person name="Hu S."/>
            <person name="Yao N."/>
            <person name="Dean R.A."/>
            <person name="Zhao W."/>
            <person name="Shen M."/>
            <person name="Zhang H."/>
            <person name="Li C."/>
            <person name="Liu L."/>
            <person name="Cao L."/>
            <person name="Xu X."/>
            <person name="Xing Y."/>
            <person name="Hsiang T."/>
            <person name="Zhang Z."/>
            <person name="Xu J.R."/>
            <person name="Peng Y.L."/>
        </authorList>
    </citation>
    <scope>NUCLEOTIDE SEQUENCE [LARGE SCALE GENOMIC DNA]</scope>
    <source>
        <strain evidence="3">P131</strain>
    </source>
</reference>
<accession>L7J9C1</accession>